<evidence type="ECO:0000256" key="2">
    <source>
        <dbReference type="SAM" id="Coils"/>
    </source>
</evidence>
<dbReference type="AlphaFoldDB" id="A0A1Y1MFT1"/>
<dbReference type="InterPro" id="IPR009533">
    <property type="entry name" value="FAM107"/>
</dbReference>
<dbReference type="Pfam" id="PF06625">
    <property type="entry name" value="DUF1151"/>
    <property type="match status" value="1"/>
</dbReference>
<proteinExistence type="predicted"/>
<dbReference type="PANTHER" id="PTHR16768:SF5">
    <property type="entry name" value="FI14214P"/>
    <property type="match status" value="1"/>
</dbReference>
<dbReference type="PANTHER" id="PTHR16768">
    <property type="entry name" value="DOWN REGULATED IN RENAL CARCINOMA 1/TU3A"/>
    <property type="match status" value="1"/>
</dbReference>
<evidence type="ECO:0000256" key="3">
    <source>
        <dbReference type="SAM" id="MobiDB-lite"/>
    </source>
</evidence>
<evidence type="ECO:0000256" key="1">
    <source>
        <dbReference type="ARBA" id="ARBA00023054"/>
    </source>
</evidence>
<dbReference type="GeneID" id="116170456"/>
<dbReference type="EMBL" id="GEZM01032319">
    <property type="protein sequence ID" value="JAV84672.1"/>
    <property type="molecule type" value="Transcribed_RNA"/>
</dbReference>
<dbReference type="OrthoDB" id="5963205at2759"/>
<dbReference type="RefSeq" id="XP_031342732.1">
    <property type="nucleotide sequence ID" value="XM_031486872.1"/>
</dbReference>
<name>A0A1Y1MFT1_PHOPY</name>
<evidence type="ECO:0000313" key="4">
    <source>
        <dbReference type="EMBL" id="JAV84672.1"/>
    </source>
</evidence>
<dbReference type="KEGG" id="ppyr:116170456"/>
<organism evidence="4">
    <name type="scientific">Photinus pyralis</name>
    <name type="common">Common eastern firefly</name>
    <name type="synonym">Lampyris pyralis</name>
    <dbReference type="NCBI Taxonomy" id="7054"/>
    <lineage>
        <taxon>Eukaryota</taxon>
        <taxon>Metazoa</taxon>
        <taxon>Ecdysozoa</taxon>
        <taxon>Arthropoda</taxon>
        <taxon>Hexapoda</taxon>
        <taxon>Insecta</taxon>
        <taxon>Pterygota</taxon>
        <taxon>Neoptera</taxon>
        <taxon>Endopterygota</taxon>
        <taxon>Coleoptera</taxon>
        <taxon>Polyphaga</taxon>
        <taxon>Elateriformia</taxon>
        <taxon>Elateroidea</taxon>
        <taxon>Lampyridae</taxon>
        <taxon>Lampyrinae</taxon>
        <taxon>Photinus</taxon>
    </lineage>
</organism>
<feature type="coiled-coil region" evidence="2">
    <location>
        <begin position="105"/>
        <end position="132"/>
    </location>
</feature>
<sequence>MSSFSCCCFKKTKDVKNVYVVQELTKENPVKDHTIEELKLKLGNKDLDSDIDMIPESQKAPLHSPAQPHFTEDGLIIPRKPGNPMLENTDRQNLHRELLFNQKIGKNVLNQKSELQRALEKHKDNVARKELDHHISSHELEKALADRIKRRQDAVVVECDDDKGLSKEFLEARAKLRTRTESK</sequence>
<keyword evidence="1 2" id="KW-0175">Coiled coil</keyword>
<protein>
    <recommendedName>
        <fullName evidence="5">Protein FAM107B</fullName>
    </recommendedName>
</protein>
<feature type="region of interest" description="Disordered" evidence="3">
    <location>
        <begin position="59"/>
        <end position="78"/>
    </location>
</feature>
<evidence type="ECO:0008006" key="5">
    <source>
        <dbReference type="Google" id="ProtNLM"/>
    </source>
</evidence>
<reference evidence="4" key="1">
    <citation type="journal article" date="2016" name="Sci. Rep.">
        <title>Molecular characterization of firefly nuptial gifts: a multi-omics approach sheds light on postcopulatory sexual selection.</title>
        <authorList>
            <person name="Al-Wathiqui N."/>
            <person name="Fallon T.R."/>
            <person name="South A."/>
            <person name="Weng J.K."/>
            <person name="Lewis S.M."/>
        </authorList>
    </citation>
    <scope>NUCLEOTIDE SEQUENCE</scope>
</reference>
<accession>A0A1Y1MFT1</accession>